<dbReference type="InterPro" id="IPR013786">
    <property type="entry name" value="AcylCoA_DH/ox_N"/>
</dbReference>
<keyword evidence="5 6" id="KW-0560">Oxidoreductase</keyword>
<dbReference type="Proteomes" id="UP000016608">
    <property type="component" value="Unassembled WGS sequence"/>
</dbReference>
<comment type="cofactor">
    <cofactor evidence="1 6">
        <name>FAD</name>
        <dbReference type="ChEBI" id="CHEBI:57692"/>
    </cofactor>
</comment>
<feature type="domain" description="Acyl-CoA dehydrogenase/oxidase C-terminal" evidence="7">
    <location>
        <begin position="238"/>
        <end position="386"/>
    </location>
</feature>
<gene>
    <name evidence="10" type="ORF">HMPREF0373_02859</name>
</gene>
<dbReference type="PIRSF" id="PIRSF016578">
    <property type="entry name" value="HsaA"/>
    <property type="match status" value="1"/>
</dbReference>
<dbReference type="EMBL" id="AWVJ01000174">
    <property type="protein sequence ID" value="ERK42478.1"/>
    <property type="molecule type" value="Genomic_DNA"/>
</dbReference>
<feature type="domain" description="Acyl-CoA dehydrogenase/oxidase N-terminal" evidence="9">
    <location>
        <begin position="17"/>
        <end position="125"/>
    </location>
</feature>
<dbReference type="GO" id="GO:0003995">
    <property type="term" value="F:acyl-CoA dehydrogenase activity"/>
    <property type="evidence" value="ECO:0007669"/>
    <property type="project" value="InterPro"/>
</dbReference>
<dbReference type="InterPro" id="IPR006089">
    <property type="entry name" value="Acyl-CoA_DH_CS"/>
</dbReference>
<evidence type="ECO:0000313" key="11">
    <source>
        <dbReference type="Proteomes" id="UP000016608"/>
    </source>
</evidence>
<evidence type="ECO:0000259" key="8">
    <source>
        <dbReference type="Pfam" id="PF02770"/>
    </source>
</evidence>
<dbReference type="SUPFAM" id="SSF47203">
    <property type="entry name" value="Acyl-CoA dehydrogenase C-terminal domain-like"/>
    <property type="match status" value="1"/>
</dbReference>
<dbReference type="Gene3D" id="1.10.540.10">
    <property type="entry name" value="Acyl-CoA dehydrogenase/oxidase, N-terminal domain"/>
    <property type="match status" value="1"/>
</dbReference>
<evidence type="ECO:0000256" key="3">
    <source>
        <dbReference type="ARBA" id="ARBA00022630"/>
    </source>
</evidence>
<name>U2QMF5_EUBRA</name>
<evidence type="ECO:0000313" key="10">
    <source>
        <dbReference type="EMBL" id="ERK42478.1"/>
    </source>
</evidence>
<dbReference type="PANTHER" id="PTHR43884:SF12">
    <property type="entry name" value="ISOVALERYL-COA DEHYDROGENASE, MITOCHONDRIAL-RELATED"/>
    <property type="match status" value="1"/>
</dbReference>
<dbReference type="FunFam" id="2.40.110.10:FF:000001">
    <property type="entry name" value="Acyl-CoA dehydrogenase, mitochondrial"/>
    <property type="match status" value="1"/>
</dbReference>
<evidence type="ECO:0000256" key="4">
    <source>
        <dbReference type="ARBA" id="ARBA00022827"/>
    </source>
</evidence>
<protein>
    <submittedName>
        <fullName evidence="10">Putative butyryl-CoA dehydrogenase</fullName>
    </submittedName>
</protein>
<dbReference type="InterPro" id="IPR006091">
    <property type="entry name" value="Acyl-CoA_Oxase/DH_mid-dom"/>
</dbReference>
<sequence length="389" mass="41892">MKNAFSGGGFKMAYLISEEAQDLLQDVKNFCEKEVVEQCKAYDVSGEWPKEIYDKAIEQGYQALEVPEEYGGPGLSRVDVAALIEQMAIADAGFATTISASGLGMKPVLIAGSEALKQRACDLILDGGFGAFCLTEPGAGSDAGAGKTTAVKDGDEYVLNGRKCFITNGGIASFYCVTAMTDKTKGVKGMSMFFVEKGTPGLSTGKEENKMGIRTSNTCDVVLEDVRIPASNLIGEEGRGFNIAMQTLDQARTWMGCVATGIAQRGINEAIAYGKARVQFGKPIIKNQALKFKVADMEIKTETARQMVAHALTKMDLGLPYTKESAIAKCYASDIAMEVASEAIQMFGGYGYSREYPVEKLLRDAKIFQIFEGTNEVQRIVISNSVIGK</sequence>
<keyword evidence="3 6" id="KW-0285">Flavoprotein</keyword>
<dbReference type="InterPro" id="IPR009075">
    <property type="entry name" value="AcylCo_DH/oxidase_C"/>
</dbReference>
<reference evidence="10 11" key="1">
    <citation type="submission" date="2013-06" db="EMBL/GenBank/DDBJ databases">
        <authorList>
            <person name="Weinstock G."/>
            <person name="Sodergren E."/>
            <person name="Lobos E.A."/>
            <person name="Fulton L."/>
            <person name="Fulton R."/>
            <person name="Courtney L."/>
            <person name="Fronick C."/>
            <person name="O'Laughlin M."/>
            <person name="Godfrey J."/>
            <person name="Wilson R.M."/>
            <person name="Miner T."/>
            <person name="Farmer C."/>
            <person name="Delehaunty K."/>
            <person name="Cordes M."/>
            <person name="Minx P."/>
            <person name="Tomlinson C."/>
            <person name="Chen J."/>
            <person name="Wollam A."/>
            <person name="Pepin K.H."/>
            <person name="Bhonagiri V."/>
            <person name="Zhang X."/>
            <person name="Warren W."/>
            <person name="Mitreva M."/>
            <person name="Mardis E.R."/>
            <person name="Wilson R.K."/>
        </authorList>
    </citation>
    <scope>NUCLEOTIDE SEQUENCE [LARGE SCALE GENOMIC DNA]</scope>
    <source>
        <strain evidence="10 11">ATCC 29099</strain>
    </source>
</reference>
<dbReference type="InterPro" id="IPR009100">
    <property type="entry name" value="AcylCoA_DH/oxidase_NM_dom_sf"/>
</dbReference>
<dbReference type="PROSITE" id="PS00072">
    <property type="entry name" value="ACYL_COA_DH_1"/>
    <property type="match status" value="1"/>
</dbReference>
<dbReference type="Pfam" id="PF02770">
    <property type="entry name" value="Acyl-CoA_dh_M"/>
    <property type="match status" value="1"/>
</dbReference>
<dbReference type="FunFam" id="1.20.140.10:FF:000011">
    <property type="entry name" value="Medium-chain specific acyl-CoA dehydrogenase, mitochondrial"/>
    <property type="match status" value="1"/>
</dbReference>
<dbReference type="PROSITE" id="PS00073">
    <property type="entry name" value="ACYL_COA_DH_2"/>
    <property type="match status" value="1"/>
</dbReference>
<dbReference type="Pfam" id="PF00441">
    <property type="entry name" value="Acyl-CoA_dh_1"/>
    <property type="match status" value="1"/>
</dbReference>
<dbReference type="Pfam" id="PF02771">
    <property type="entry name" value="Acyl-CoA_dh_N"/>
    <property type="match status" value="1"/>
</dbReference>
<keyword evidence="11" id="KW-1185">Reference proteome</keyword>
<evidence type="ECO:0000259" key="7">
    <source>
        <dbReference type="Pfam" id="PF00441"/>
    </source>
</evidence>
<dbReference type="Gene3D" id="1.20.140.10">
    <property type="entry name" value="Butyryl-CoA Dehydrogenase, subunit A, domain 3"/>
    <property type="match status" value="1"/>
</dbReference>
<comment type="caution">
    <text evidence="10">The sequence shown here is derived from an EMBL/GenBank/DDBJ whole genome shotgun (WGS) entry which is preliminary data.</text>
</comment>
<feature type="domain" description="Acyl-CoA oxidase/dehydrogenase middle" evidence="8">
    <location>
        <begin position="131"/>
        <end position="226"/>
    </location>
</feature>
<dbReference type="eggNOG" id="COG1960">
    <property type="taxonomic scope" value="Bacteria"/>
</dbReference>
<dbReference type="AlphaFoldDB" id="U2QMF5"/>
<evidence type="ECO:0000259" key="9">
    <source>
        <dbReference type="Pfam" id="PF02771"/>
    </source>
</evidence>
<dbReference type="InterPro" id="IPR037069">
    <property type="entry name" value="AcylCoA_DH/ox_N_sf"/>
</dbReference>
<dbReference type="HOGENOM" id="CLU_018204_0_2_9"/>
<evidence type="ECO:0000256" key="2">
    <source>
        <dbReference type="ARBA" id="ARBA00009347"/>
    </source>
</evidence>
<dbReference type="PATRIC" id="fig|1256908.3.peg.2626"/>
<dbReference type="Gene3D" id="2.40.110.10">
    <property type="entry name" value="Butyryl-CoA Dehydrogenase, subunit A, domain 2"/>
    <property type="match status" value="1"/>
</dbReference>
<dbReference type="PANTHER" id="PTHR43884">
    <property type="entry name" value="ACYL-COA DEHYDROGENASE"/>
    <property type="match status" value="1"/>
</dbReference>
<dbReference type="InterPro" id="IPR046373">
    <property type="entry name" value="Acyl-CoA_Oxase/DH_mid-dom_sf"/>
</dbReference>
<dbReference type="InterPro" id="IPR036250">
    <property type="entry name" value="AcylCo_DH-like_C"/>
</dbReference>
<organism evidence="10 11">
    <name type="scientific">Eubacterium ramulus ATCC 29099</name>
    <dbReference type="NCBI Taxonomy" id="1256908"/>
    <lineage>
        <taxon>Bacteria</taxon>
        <taxon>Bacillati</taxon>
        <taxon>Bacillota</taxon>
        <taxon>Clostridia</taxon>
        <taxon>Eubacteriales</taxon>
        <taxon>Eubacteriaceae</taxon>
        <taxon>Eubacterium</taxon>
    </lineage>
</organism>
<accession>U2QMF5</accession>
<evidence type="ECO:0000256" key="6">
    <source>
        <dbReference type="RuleBase" id="RU362125"/>
    </source>
</evidence>
<comment type="similarity">
    <text evidence="2 6">Belongs to the acyl-CoA dehydrogenase family.</text>
</comment>
<dbReference type="GO" id="GO:0050660">
    <property type="term" value="F:flavin adenine dinucleotide binding"/>
    <property type="evidence" value="ECO:0007669"/>
    <property type="project" value="InterPro"/>
</dbReference>
<evidence type="ECO:0000256" key="1">
    <source>
        <dbReference type="ARBA" id="ARBA00001974"/>
    </source>
</evidence>
<dbReference type="SUPFAM" id="SSF56645">
    <property type="entry name" value="Acyl-CoA dehydrogenase NM domain-like"/>
    <property type="match status" value="1"/>
</dbReference>
<evidence type="ECO:0000256" key="5">
    <source>
        <dbReference type="ARBA" id="ARBA00023002"/>
    </source>
</evidence>
<proteinExistence type="inferred from homology"/>
<keyword evidence="4 6" id="KW-0274">FAD</keyword>